<organism evidence="1 2">
    <name type="scientific">Racocetra persica</name>
    <dbReference type="NCBI Taxonomy" id="160502"/>
    <lineage>
        <taxon>Eukaryota</taxon>
        <taxon>Fungi</taxon>
        <taxon>Fungi incertae sedis</taxon>
        <taxon>Mucoromycota</taxon>
        <taxon>Glomeromycotina</taxon>
        <taxon>Glomeromycetes</taxon>
        <taxon>Diversisporales</taxon>
        <taxon>Gigasporaceae</taxon>
        <taxon>Racocetra</taxon>
    </lineage>
</organism>
<keyword evidence="2" id="KW-1185">Reference proteome</keyword>
<evidence type="ECO:0000313" key="2">
    <source>
        <dbReference type="Proteomes" id="UP000789920"/>
    </source>
</evidence>
<sequence length="66" mass="7718">ESYSSKQDLYDGLLNTLFPITFVILLNVRNKERSIKNYLLPLLDDILYSMVTWAIPLIVSFTYEDT</sequence>
<evidence type="ECO:0000313" key="1">
    <source>
        <dbReference type="EMBL" id="CAG8825497.1"/>
    </source>
</evidence>
<feature type="non-terminal residue" evidence="1">
    <location>
        <position position="1"/>
    </location>
</feature>
<proteinExistence type="predicted"/>
<dbReference type="EMBL" id="CAJVQC010090623">
    <property type="protein sequence ID" value="CAG8825497.1"/>
    <property type="molecule type" value="Genomic_DNA"/>
</dbReference>
<reference evidence="1" key="1">
    <citation type="submission" date="2021-06" db="EMBL/GenBank/DDBJ databases">
        <authorList>
            <person name="Kallberg Y."/>
            <person name="Tangrot J."/>
            <person name="Rosling A."/>
        </authorList>
    </citation>
    <scope>NUCLEOTIDE SEQUENCE</scope>
    <source>
        <strain evidence="1">MA461A</strain>
    </source>
</reference>
<dbReference type="Proteomes" id="UP000789920">
    <property type="component" value="Unassembled WGS sequence"/>
</dbReference>
<protein>
    <submittedName>
        <fullName evidence="1">25694_t:CDS:1</fullName>
    </submittedName>
</protein>
<feature type="non-terminal residue" evidence="1">
    <location>
        <position position="66"/>
    </location>
</feature>
<comment type="caution">
    <text evidence="1">The sequence shown here is derived from an EMBL/GenBank/DDBJ whole genome shotgun (WGS) entry which is preliminary data.</text>
</comment>
<gene>
    <name evidence="1" type="ORF">RPERSI_LOCUS26499</name>
</gene>
<name>A0ACA9S4Y6_9GLOM</name>
<accession>A0ACA9S4Y6</accession>